<gene>
    <name evidence="1" type="ORF">Dsi01nite_008100</name>
</gene>
<sequence length="94" mass="10258">MPGEGLLPSRPTSREWVGGHGSVIRKIEVAGRLRGRPGPSFDHPGKMHLNQRRGWALTLRRPRNMGRAVRLRVVSEQVSRCVTGTGIGDGRAGP</sequence>
<organism evidence="1 2">
    <name type="scientific">Dactylosporangium siamense</name>
    <dbReference type="NCBI Taxonomy" id="685454"/>
    <lineage>
        <taxon>Bacteria</taxon>
        <taxon>Bacillati</taxon>
        <taxon>Actinomycetota</taxon>
        <taxon>Actinomycetes</taxon>
        <taxon>Micromonosporales</taxon>
        <taxon>Micromonosporaceae</taxon>
        <taxon>Dactylosporangium</taxon>
    </lineage>
</organism>
<evidence type="ECO:0000313" key="1">
    <source>
        <dbReference type="EMBL" id="GIG42769.1"/>
    </source>
</evidence>
<evidence type="ECO:0000313" key="2">
    <source>
        <dbReference type="Proteomes" id="UP000660611"/>
    </source>
</evidence>
<reference evidence="1" key="1">
    <citation type="submission" date="2021-01" db="EMBL/GenBank/DDBJ databases">
        <title>Whole genome shotgun sequence of Dactylosporangium siamense NBRC 106093.</title>
        <authorList>
            <person name="Komaki H."/>
            <person name="Tamura T."/>
        </authorList>
    </citation>
    <scope>NUCLEOTIDE SEQUENCE</scope>
    <source>
        <strain evidence="1">NBRC 106093</strain>
    </source>
</reference>
<protein>
    <submittedName>
        <fullName evidence="1">Uncharacterized protein</fullName>
    </submittedName>
</protein>
<accession>A0A919PFR0</accession>
<dbReference type="Proteomes" id="UP000660611">
    <property type="component" value="Unassembled WGS sequence"/>
</dbReference>
<dbReference type="EMBL" id="BONQ01000017">
    <property type="protein sequence ID" value="GIG42769.1"/>
    <property type="molecule type" value="Genomic_DNA"/>
</dbReference>
<comment type="caution">
    <text evidence="1">The sequence shown here is derived from an EMBL/GenBank/DDBJ whole genome shotgun (WGS) entry which is preliminary data.</text>
</comment>
<proteinExistence type="predicted"/>
<name>A0A919PFR0_9ACTN</name>
<keyword evidence="2" id="KW-1185">Reference proteome</keyword>
<dbReference type="AlphaFoldDB" id="A0A919PFR0"/>